<dbReference type="Proteomes" id="UP000015105">
    <property type="component" value="Chromosome 1D"/>
</dbReference>
<evidence type="ECO:0000313" key="2">
    <source>
        <dbReference type="EnsemblPlants" id="AET1Gv20664200.8"/>
    </source>
</evidence>
<reference evidence="3" key="1">
    <citation type="journal article" date="2014" name="Science">
        <title>Ancient hybridizations among the ancestral genomes of bread wheat.</title>
        <authorList>
            <consortium name="International Wheat Genome Sequencing Consortium,"/>
            <person name="Marcussen T."/>
            <person name="Sandve S.R."/>
            <person name="Heier L."/>
            <person name="Spannagl M."/>
            <person name="Pfeifer M."/>
            <person name="Jakobsen K.S."/>
            <person name="Wulff B.B."/>
            <person name="Steuernagel B."/>
            <person name="Mayer K.F."/>
            <person name="Olsen O.A."/>
        </authorList>
    </citation>
    <scope>NUCLEOTIDE SEQUENCE [LARGE SCALE GENOMIC DNA]</scope>
    <source>
        <strain evidence="3">cv. AL8/78</strain>
    </source>
</reference>
<dbReference type="AlphaFoldDB" id="A0A452Z7S1"/>
<reference evidence="2" key="3">
    <citation type="journal article" date="2017" name="Nature">
        <title>Genome sequence of the progenitor of the wheat D genome Aegilops tauschii.</title>
        <authorList>
            <person name="Luo M.C."/>
            <person name="Gu Y.Q."/>
            <person name="Puiu D."/>
            <person name="Wang H."/>
            <person name="Twardziok S.O."/>
            <person name="Deal K.R."/>
            <person name="Huo N."/>
            <person name="Zhu T."/>
            <person name="Wang L."/>
            <person name="Wang Y."/>
            <person name="McGuire P.E."/>
            <person name="Liu S."/>
            <person name="Long H."/>
            <person name="Ramasamy R.K."/>
            <person name="Rodriguez J.C."/>
            <person name="Van S.L."/>
            <person name="Yuan L."/>
            <person name="Wang Z."/>
            <person name="Xia Z."/>
            <person name="Xiao L."/>
            <person name="Anderson O.D."/>
            <person name="Ouyang S."/>
            <person name="Liang Y."/>
            <person name="Zimin A.V."/>
            <person name="Pertea G."/>
            <person name="Qi P."/>
            <person name="Bennetzen J.L."/>
            <person name="Dai X."/>
            <person name="Dawson M.W."/>
            <person name="Muller H.G."/>
            <person name="Kugler K."/>
            <person name="Rivarola-Duarte L."/>
            <person name="Spannagl M."/>
            <person name="Mayer K.F.X."/>
            <person name="Lu F.H."/>
            <person name="Bevan M.W."/>
            <person name="Leroy P."/>
            <person name="Li P."/>
            <person name="You F.M."/>
            <person name="Sun Q."/>
            <person name="Liu Z."/>
            <person name="Lyons E."/>
            <person name="Wicker T."/>
            <person name="Salzberg S.L."/>
            <person name="Devos K.M."/>
            <person name="Dvorak J."/>
        </authorList>
    </citation>
    <scope>NUCLEOTIDE SEQUENCE [LARGE SCALE GENOMIC DNA]</scope>
    <source>
        <strain evidence="2">cv. AL8/78</strain>
    </source>
</reference>
<evidence type="ECO:0000313" key="3">
    <source>
        <dbReference type="Proteomes" id="UP000015105"/>
    </source>
</evidence>
<accession>A0A452Z7S1</accession>
<proteinExistence type="predicted"/>
<sequence length="157" mass="16671">GPERAILRCHGGSSAKQPPVRRRTKEEKGRGQAGGTQQKTSPEPEIHQPEKRISHLPPRSSARVPVVVPSPAPADSNPLVAGRPDPARSMAEGFGRWESDPLFPAAECVQDSADRFGSFPPSPFVICCPLVEIPRVGASVACLAGFAAALWGIRCGF</sequence>
<evidence type="ECO:0000256" key="1">
    <source>
        <dbReference type="SAM" id="MobiDB-lite"/>
    </source>
</evidence>
<feature type="region of interest" description="Disordered" evidence="1">
    <location>
        <begin position="1"/>
        <end position="87"/>
    </location>
</feature>
<reference evidence="2" key="5">
    <citation type="journal article" date="2021" name="G3 (Bethesda)">
        <title>Aegilops tauschii genome assembly Aet v5.0 features greater sequence contiguity and improved annotation.</title>
        <authorList>
            <person name="Wang L."/>
            <person name="Zhu T."/>
            <person name="Rodriguez J.C."/>
            <person name="Deal K.R."/>
            <person name="Dubcovsky J."/>
            <person name="McGuire P.E."/>
            <person name="Lux T."/>
            <person name="Spannagl M."/>
            <person name="Mayer K.F.X."/>
            <person name="Baldrich P."/>
            <person name="Meyers B.C."/>
            <person name="Huo N."/>
            <person name="Gu Y.Q."/>
            <person name="Zhou H."/>
            <person name="Devos K.M."/>
            <person name="Bennetzen J.L."/>
            <person name="Unver T."/>
            <person name="Budak H."/>
            <person name="Gulick P.J."/>
            <person name="Galiba G."/>
            <person name="Kalapos B."/>
            <person name="Nelson D.R."/>
            <person name="Li P."/>
            <person name="You F.M."/>
            <person name="Luo M.C."/>
            <person name="Dvorak J."/>
        </authorList>
    </citation>
    <scope>NUCLEOTIDE SEQUENCE [LARGE SCALE GENOMIC DNA]</scope>
    <source>
        <strain evidence="2">cv. AL8/78</strain>
    </source>
</reference>
<feature type="compositionally biased region" description="Low complexity" evidence="1">
    <location>
        <begin position="57"/>
        <end position="69"/>
    </location>
</feature>
<reference evidence="2" key="4">
    <citation type="submission" date="2019-03" db="UniProtKB">
        <authorList>
            <consortium name="EnsemblPlants"/>
        </authorList>
    </citation>
    <scope>IDENTIFICATION</scope>
</reference>
<dbReference type="EnsemblPlants" id="AET1Gv20664200.8">
    <property type="protein sequence ID" value="AET1Gv20664200.8"/>
    <property type="gene ID" value="AET1Gv20664200"/>
</dbReference>
<protein>
    <submittedName>
        <fullName evidence="2">Uncharacterized protein</fullName>
    </submittedName>
</protein>
<dbReference type="Gramene" id="AET1Gv20664200.8">
    <property type="protein sequence ID" value="AET1Gv20664200.8"/>
    <property type="gene ID" value="AET1Gv20664200"/>
</dbReference>
<reference evidence="3" key="2">
    <citation type="journal article" date="2017" name="Nat. Plants">
        <title>The Aegilops tauschii genome reveals multiple impacts of transposons.</title>
        <authorList>
            <person name="Zhao G."/>
            <person name="Zou C."/>
            <person name="Li K."/>
            <person name="Wang K."/>
            <person name="Li T."/>
            <person name="Gao L."/>
            <person name="Zhang X."/>
            <person name="Wang H."/>
            <person name="Yang Z."/>
            <person name="Liu X."/>
            <person name="Jiang W."/>
            <person name="Mao L."/>
            <person name="Kong X."/>
            <person name="Jiao Y."/>
            <person name="Jia J."/>
        </authorList>
    </citation>
    <scope>NUCLEOTIDE SEQUENCE [LARGE SCALE GENOMIC DNA]</scope>
    <source>
        <strain evidence="3">cv. AL8/78</strain>
    </source>
</reference>
<organism evidence="2 3">
    <name type="scientific">Aegilops tauschii subsp. strangulata</name>
    <name type="common">Goatgrass</name>
    <dbReference type="NCBI Taxonomy" id="200361"/>
    <lineage>
        <taxon>Eukaryota</taxon>
        <taxon>Viridiplantae</taxon>
        <taxon>Streptophyta</taxon>
        <taxon>Embryophyta</taxon>
        <taxon>Tracheophyta</taxon>
        <taxon>Spermatophyta</taxon>
        <taxon>Magnoliopsida</taxon>
        <taxon>Liliopsida</taxon>
        <taxon>Poales</taxon>
        <taxon>Poaceae</taxon>
        <taxon>BOP clade</taxon>
        <taxon>Pooideae</taxon>
        <taxon>Triticodae</taxon>
        <taxon>Triticeae</taxon>
        <taxon>Triticinae</taxon>
        <taxon>Aegilops</taxon>
    </lineage>
</organism>
<name>A0A452Z7S1_AEGTS</name>
<feature type="compositionally biased region" description="Basic and acidic residues" evidence="1">
    <location>
        <begin position="42"/>
        <end position="53"/>
    </location>
</feature>
<keyword evidence="3" id="KW-1185">Reference proteome</keyword>